<accession>A0ABS0FUV7</accession>
<sequence>MPRVGISKAVVQTARDALLARGVHPSVDAIRVELGNTGSNTTIQRYLKELATPNLPMAVTTLRDDLVHYVEMVAMRLIEETRQQVASEQPQLDEAWQQPPSTEAQNRELITDLQKQLADQRTAMENLTQQKRNLEHQCVALQQLLSQRESANHALSERNDHLEALLDQECEQPPLQCVPKHQHNEQRNHQLKEKELQNLKATLLQTQTELIALYREQRRSLAESQSKNPQTRPDDQRTQPGKDDWDQQA</sequence>
<gene>
    <name evidence="4" type="ORF">IRZ77_00640</name>
</gene>
<feature type="region of interest" description="Disordered" evidence="2">
    <location>
        <begin position="219"/>
        <end position="249"/>
    </location>
</feature>
<dbReference type="InterPro" id="IPR021104">
    <property type="entry name" value="KfrA_DNA-bd_N"/>
</dbReference>
<organism evidence="4 5">
    <name type="scientific">Pseudomonas pudica</name>
    <dbReference type="NCBI Taxonomy" id="272772"/>
    <lineage>
        <taxon>Bacteria</taxon>
        <taxon>Pseudomonadati</taxon>
        <taxon>Pseudomonadota</taxon>
        <taxon>Gammaproteobacteria</taxon>
        <taxon>Pseudomonadales</taxon>
        <taxon>Pseudomonadaceae</taxon>
        <taxon>Pseudomonas</taxon>
    </lineage>
</organism>
<feature type="compositionally biased region" description="Polar residues" evidence="2">
    <location>
        <begin position="222"/>
        <end position="231"/>
    </location>
</feature>
<dbReference type="Proteomes" id="UP000639294">
    <property type="component" value="Unassembled WGS sequence"/>
</dbReference>
<dbReference type="GO" id="GO:0003677">
    <property type="term" value="F:DNA binding"/>
    <property type="evidence" value="ECO:0007669"/>
    <property type="project" value="UniProtKB-KW"/>
</dbReference>
<feature type="compositionally biased region" description="Basic and acidic residues" evidence="2">
    <location>
        <begin position="232"/>
        <end position="249"/>
    </location>
</feature>
<evidence type="ECO:0000256" key="1">
    <source>
        <dbReference type="SAM" id="Coils"/>
    </source>
</evidence>
<evidence type="ECO:0000256" key="2">
    <source>
        <dbReference type="SAM" id="MobiDB-lite"/>
    </source>
</evidence>
<name>A0ABS0FUV7_9PSED</name>
<protein>
    <submittedName>
        <fullName evidence="4">DNA-binding protein</fullName>
    </submittedName>
</protein>
<evidence type="ECO:0000313" key="5">
    <source>
        <dbReference type="Proteomes" id="UP000639294"/>
    </source>
</evidence>
<evidence type="ECO:0000313" key="4">
    <source>
        <dbReference type="EMBL" id="MBF8644066.1"/>
    </source>
</evidence>
<comment type="caution">
    <text evidence="4">The sequence shown here is derived from an EMBL/GenBank/DDBJ whole genome shotgun (WGS) entry which is preliminary data.</text>
</comment>
<keyword evidence="1" id="KW-0175">Coiled coil</keyword>
<feature type="coiled-coil region" evidence="1">
    <location>
        <begin position="110"/>
        <end position="216"/>
    </location>
</feature>
<keyword evidence="4" id="KW-0238">DNA-binding</keyword>
<feature type="domain" description="KfrA N-terminal DNA-binding" evidence="3">
    <location>
        <begin position="8"/>
        <end position="116"/>
    </location>
</feature>
<evidence type="ECO:0000259" key="3">
    <source>
        <dbReference type="Pfam" id="PF11740"/>
    </source>
</evidence>
<dbReference type="RefSeq" id="WP_196172657.1">
    <property type="nucleotide sequence ID" value="NZ_JADLJR010000001.1"/>
</dbReference>
<proteinExistence type="predicted"/>
<reference evidence="4 5" key="1">
    <citation type="submission" date="2020-10" db="EMBL/GenBank/DDBJ databases">
        <title>Genome sequences of Pseudomonas isolates.</title>
        <authorList>
            <person name="Wessels L."/>
            <person name="Reich F."/>
            <person name="Hammerl J."/>
        </authorList>
    </citation>
    <scope>NUCLEOTIDE SEQUENCE [LARGE SCALE GENOMIC DNA]</scope>
    <source>
        <strain evidence="4 5">20-MO00628-0</strain>
    </source>
</reference>
<dbReference type="EMBL" id="JADLJS010000001">
    <property type="protein sequence ID" value="MBF8644066.1"/>
    <property type="molecule type" value="Genomic_DNA"/>
</dbReference>
<keyword evidence="5" id="KW-1185">Reference proteome</keyword>
<dbReference type="Pfam" id="PF11740">
    <property type="entry name" value="KfrA_N"/>
    <property type="match status" value="1"/>
</dbReference>